<name>A0A3D9LCX8_9MICC</name>
<dbReference type="OrthoDB" id="4966223at2"/>
<feature type="domain" description="N-acetyltransferase" evidence="1">
    <location>
        <begin position="87"/>
        <end position="227"/>
    </location>
</feature>
<keyword evidence="2" id="KW-0808">Transferase</keyword>
<dbReference type="CDD" id="cd04301">
    <property type="entry name" value="NAT_SF"/>
    <property type="match status" value="1"/>
</dbReference>
<evidence type="ECO:0000313" key="3">
    <source>
        <dbReference type="Proteomes" id="UP000256727"/>
    </source>
</evidence>
<dbReference type="GO" id="GO:0016747">
    <property type="term" value="F:acyltransferase activity, transferring groups other than amino-acyl groups"/>
    <property type="evidence" value="ECO:0007669"/>
    <property type="project" value="InterPro"/>
</dbReference>
<reference evidence="2 3" key="1">
    <citation type="submission" date="2018-07" db="EMBL/GenBank/DDBJ databases">
        <title>Sequencing the genomes of 1000 actinobacteria strains.</title>
        <authorList>
            <person name="Klenk H.-P."/>
        </authorList>
    </citation>
    <scope>NUCLEOTIDE SEQUENCE [LARGE SCALE GENOMIC DNA]</scope>
    <source>
        <strain evidence="2 3">DSM 14442</strain>
    </source>
</reference>
<evidence type="ECO:0000259" key="1">
    <source>
        <dbReference type="PROSITE" id="PS51186"/>
    </source>
</evidence>
<protein>
    <submittedName>
        <fullName evidence="2">Acetyltransferase (GNAT) family protein</fullName>
    </submittedName>
</protein>
<dbReference type="Pfam" id="PF13508">
    <property type="entry name" value="Acetyltransf_7"/>
    <property type="match status" value="1"/>
</dbReference>
<comment type="caution">
    <text evidence="2">The sequence shown here is derived from an EMBL/GenBank/DDBJ whole genome shotgun (WGS) entry which is preliminary data.</text>
</comment>
<dbReference type="Gene3D" id="3.40.630.30">
    <property type="match status" value="1"/>
</dbReference>
<dbReference type="Proteomes" id="UP000256727">
    <property type="component" value="Unassembled WGS sequence"/>
</dbReference>
<organism evidence="2 3">
    <name type="scientific">Citricoccus muralis</name>
    <dbReference type="NCBI Taxonomy" id="169134"/>
    <lineage>
        <taxon>Bacteria</taxon>
        <taxon>Bacillati</taxon>
        <taxon>Actinomycetota</taxon>
        <taxon>Actinomycetes</taxon>
        <taxon>Micrococcales</taxon>
        <taxon>Micrococcaceae</taxon>
        <taxon>Citricoccus</taxon>
    </lineage>
</organism>
<dbReference type="InterPro" id="IPR016181">
    <property type="entry name" value="Acyl_CoA_acyltransferase"/>
</dbReference>
<sequence>MTSALNDALVSTWVTGWSRCRNYDVQHDGVVHASLRSGVQAGDGQDWEYVLAHPDETALKAVSSEVQNHPGRLLTVVGPPPTVPAGVPLKSLSTGEKLMVVDMGGQDVEAPIVPEEFEATVERKDPDWFLVTIISTDEHPQGEGAVAARGRVAAVDGYAVFDRIWTSPDFRRQGLGSLVMRYLASLALEHDVEEGLLVASADGQALYGHLGWTELADVTVYGALEGDTENPSHSDAG</sequence>
<dbReference type="EMBL" id="QREH01000001">
    <property type="protein sequence ID" value="REE04012.1"/>
    <property type="molecule type" value="Genomic_DNA"/>
</dbReference>
<keyword evidence="3" id="KW-1185">Reference proteome</keyword>
<accession>A0A3D9LCX8</accession>
<proteinExistence type="predicted"/>
<dbReference type="InterPro" id="IPR000182">
    <property type="entry name" value="GNAT_dom"/>
</dbReference>
<dbReference type="SUPFAM" id="SSF55729">
    <property type="entry name" value="Acyl-CoA N-acyltransferases (Nat)"/>
    <property type="match status" value="1"/>
</dbReference>
<dbReference type="RefSeq" id="WP_115932024.1">
    <property type="nucleotide sequence ID" value="NZ_QREH01000001.1"/>
</dbReference>
<gene>
    <name evidence="2" type="ORF">C8E99_1836</name>
</gene>
<evidence type="ECO:0000313" key="2">
    <source>
        <dbReference type="EMBL" id="REE04012.1"/>
    </source>
</evidence>
<dbReference type="AlphaFoldDB" id="A0A3D9LCX8"/>
<dbReference type="PROSITE" id="PS51186">
    <property type="entry name" value="GNAT"/>
    <property type="match status" value="1"/>
</dbReference>